<feature type="non-terminal residue" evidence="2">
    <location>
        <position position="1"/>
    </location>
</feature>
<protein>
    <submittedName>
        <fullName evidence="2">Uncharacterized protein</fullName>
    </submittedName>
</protein>
<gene>
    <name evidence="2" type="ORF">PMAYCL1PPCAC_00523</name>
</gene>
<organism evidence="2 3">
    <name type="scientific">Pristionchus mayeri</name>
    <dbReference type="NCBI Taxonomy" id="1317129"/>
    <lineage>
        <taxon>Eukaryota</taxon>
        <taxon>Metazoa</taxon>
        <taxon>Ecdysozoa</taxon>
        <taxon>Nematoda</taxon>
        <taxon>Chromadorea</taxon>
        <taxon>Rhabditida</taxon>
        <taxon>Rhabditina</taxon>
        <taxon>Diplogasteromorpha</taxon>
        <taxon>Diplogasteroidea</taxon>
        <taxon>Neodiplogasteridae</taxon>
        <taxon>Pristionchus</taxon>
    </lineage>
</organism>
<name>A0AAN4Z1Q6_9BILA</name>
<proteinExistence type="predicted"/>
<evidence type="ECO:0000256" key="1">
    <source>
        <dbReference type="SAM" id="MobiDB-lite"/>
    </source>
</evidence>
<accession>A0AAN4Z1Q6</accession>
<dbReference type="EMBL" id="BTRK01000001">
    <property type="protein sequence ID" value="GMR30328.1"/>
    <property type="molecule type" value="Genomic_DNA"/>
</dbReference>
<keyword evidence="3" id="KW-1185">Reference proteome</keyword>
<reference evidence="3" key="1">
    <citation type="submission" date="2022-10" db="EMBL/GenBank/DDBJ databases">
        <title>Genome assembly of Pristionchus species.</title>
        <authorList>
            <person name="Yoshida K."/>
            <person name="Sommer R.J."/>
        </authorList>
    </citation>
    <scope>NUCLEOTIDE SEQUENCE [LARGE SCALE GENOMIC DNA]</scope>
    <source>
        <strain evidence="3">RS5460</strain>
    </source>
</reference>
<evidence type="ECO:0000313" key="3">
    <source>
        <dbReference type="Proteomes" id="UP001328107"/>
    </source>
</evidence>
<sequence length="103" mass="11470">DTECESSGETEKQIAPAAAASGKIVTPHQTAHDANILHMMVADSPKAMFLDGALSQLHTEFDKCDKDELKQFFDGKKRKYFECESCEVSILRGSVLDHFFSEE</sequence>
<feature type="non-terminal residue" evidence="2">
    <location>
        <position position="103"/>
    </location>
</feature>
<dbReference type="AlphaFoldDB" id="A0AAN4Z1Q6"/>
<evidence type="ECO:0000313" key="2">
    <source>
        <dbReference type="EMBL" id="GMR30328.1"/>
    </source>
</evidence>
<dbReference type="Proteomes" id="UP001328107">
    <property type="component" value="Unassembled WGS sequence"/>
</dbReference>
<feature type="region of interest" description="Disordered" evidence="1">
    <location>
        <begin position="1"/>
        <end position="26"/>
    </location>
</feature>
<comment type="caution">
    <text evidence="2">The sequence shown here is derived from an EMBL/GenBank/DDBJ whole genome shotgun (WGS) entry which is preliminary data.</text>
</comment>